<evidence type="ECO:0000256" key="1">
    <source>
        <dbReference type="ARBA" id="ARBA00001911"/>
    </source>
</evidence>
<dbReference type="GO" id="GO:0048040">
    <property type="term" value="F:UDP-glucuronate decarboxylase activity"/>
    <property type="evidence" value="ECO:0007669"/>
    <property type="project" value="UniProtKB-EC"/>
</dbReference>
<evidence type="ECO:0000256" key="10">
    <source>
        <dbReference type="ARBA" id="ARBA00023027"/>
    </source>
</evidence>
<dbReference type="AlphaFoldDB" id="X1QLG6"/>
<name>X1QLG6_9ZZZZ</name>
<protein>
    <recommendedName>
        <fullName evidence="5">UDP-glucuronate decarboxylase</fullName>
        <ecNumber evidence="5">4.1.1.35</ecNumber>
    </recommendedName>
</protein>
<dbReference type="EMBL" id="BARV01024086">
    <property type="protein sequence ID" value="GAI44109.1"/>
    <property type="molecule type" value="Genomic_DNA"/>
</dbReference>
<comment type="cofactor">
    <cofactor evidence="1">
        <name>NAD(+)</name>
        <dbReference type="ChEBI" id="CHEBI:57540"/>
    </cofactor>
</comment>
<evidence type="ECO:0000256" key="6">
    <source>
        <dbReference type="ARBA" id="ARBA00022692"/>
    </source>
</evidence>
<keyword evidence="9" id="KW-1133">Transmembrane helix</keyword>
<evidence type="ECO:0000256" key="9">
    <source>
        <dbReference type="ARBA" id="ARBA00022989"/>
    </source>
</evidence>
<gene>
    <name evidence="15" type="ORF">S06H3_39382</name>
</gene>
<dbReference type="Gene3D" id="3.40.50.720">
    <property type="entry name" value="NAD(P)-binding Rossmann-like Domain"/>
    <property type="match status" value="1"/>
</dbReference>
<keyword evidence="11" id="KW-0333">Golgi apparatus</keyword>
<evidence type="ECO:0000256" key="2">
    <source>
        <dbReference type="ARBA" id="ARBA00004447"/>
    </source>
</evidence>
<accession>X1QLG6</accession>
<keyword evidence="12" id="KW-0472">Membrane</keyword>
<evidence type="ECO:0000256" key="5">
    <source>
        <dbReference type="ARBA" id="ARBA00012290"/>
    </source>
</evidence>
<dbReference type="SUPFAM" id="SSF51735">
    <property type="entry name" value="NAD(P)-binding Rossmann-fold domains"/>
    <property type="match status" value="1"/>
</dbReference>
<sequence>LENPSFCYVSDLIEGLHRLLNCDEPTPVNLGNPDEMTILEFARAVLRISESSSEISFVVPTDERTRDDPQTRQPDISKAQRLLGWVPKIGLEEGLAKTIDWFRDQI</sequence>
<dbReference type="InterPro" id="IPR016040">
    <property type="entry name" value="NAD(P)-bd_dom"/>
</dbReference>
<reference evidence="15" key="1">
    <citation type="journal article" date="2014" name="Front. Microbiol.">
        <title>High frequency of phylogenetically diverse reductive dehalogenase-homologous genes in deep subseafloor sedimentary metagenomes.</title>
        <authorList>
            <person name="Kawai M."/>
            <person name="Futagami T."/>
            <person name="Toyoda A."/>
            <person name="Takaki Y."/>
            <person name="Nishi S."/>
            <person name="Hori S."/>
            <person name="Arai W."/>
            <person name="Tsubouchi T."/>
            <person name="Morono Y."/>
            <person name="Uchiyama I."/>
            <person name="Ito T."/>
            <person name="Fujiyama A."/>
            <person name="Inagaki F."/>
            <person name="Takami H."/>
        </authorList>
    </citation>
    <scope>NUCLEOTIDE SEQUENCE</scope>
    <source>
        <strain evidence="15">Expedition CK06-06</strain>
    </source>
</reference>
<dbReference type="InterPro" id="IPR036291">
    <property type="entry name" value="NAD(P)-bd_dom_sf"/>
</dbReference>
<evidence type="ECO:0000256" key="4">
    <source>
        <dbReference type="ARBA" id="ARBA00007505"/>
    </source>
</evidence>
<dbReference type="GO" id="GO:0042732">
    <property type="term" value="P:D-xylose metabolic process"/>
    <property type="evidence" value="ECO:0007669"/>
    <property type="project" value="InterPro"/>
</dbReference>
<comment type="subcellular location">
    <subcellularLocation>
        <location evidence="2">Golgi apparatus</location>
        <location evidence="2">Golgi stack membrane</location>
        <topology evidence="2">Single-pass type II membrane protein</topology>
    </subcellularLocation>
</comment>
<evidence type="ECO:0000256" key="13">
    <source>
        <dbReference type="ARBA" id="ARBA00023239"/>
    </source>
</evidence>
<keyword evidence="13" id="KW-0456">Lyase</keyword>
<dbReference type="GO" id="GO:0033320">
    <property type="term" value="P:UDP-D-xylose biosynthetic process"/>
    <property type="evidence" value="ECO:0007669"/>
    <property type="project" value="UniProtKB-UniPathway"/>
</dbReference>
<dbReference type="PANTHER" id="PTHR43078">
    <property type="entry name" value="UDP-GLUCURONIC ACID DECARBOXYLASE-RELATED"/>
    <property type="match status" value="1"/>
</dbReference>
<organism evidence="15">
    <name type="scientific">marine sediment metagenome</name>
    <dbReference type="NCBI Taxonomy" id="412755"/>
    <lineage>
        <taxon>unclassified sequences</taxon>
        <taxon>metagenomes</taxon>
        <taxon>ecological metagenomes</taxon>
    </lineage>
</organism>
<comment type="caution">
    <text evidence="15">The sequence shown here is derived from an EMBL/GenBank/DDBJ whole genome shotgun (WGS) entry which is preliminary data.</text>
</comment>
<feature type="non-terminal residue" evidence="15">
    <location>
        <position position="1"/>
    </location>
</feature>
<evidence type="ECO:0000256" key="3">
    <source>
        <dbReference type="ARBA" id="ARBA00005100"/>
    </source>
</evidence>
<evidence type="ECO:0000256" key="12">
    <source>
        <dbReference type="ARBA" id="ARBA00023136"/>
    </source>
</evidence>
<dbReference type="InterPro" id="IPR044516">
    <property type="entry name" value="UXS-like"/>
</dbReference>
<keyword evidence="8" id="KW-0735">Signal-anchor</keyword>
<dbReference type="GO" id="GO:0070403">
    <property type="term" value="F:NAD+ binding"/>
    <property type="evidence" value="ECO:0007669"/>
    <property type="project" value="InterPro"/>
</dbReference>
<keyword evidence="6" id="KW-0812">Transmembrane</keyword>
<evidence type="ECO:0000259" key="14">
    <source>
        <dbReference type="Pfam" id="PF16363"/>
    </source>
</evidence>
<evidence type="ECO:0000256" key="7">
    <source>
        <dbReference type="ARBA" id="ARBA00022793"/>
    </source>
</evidence>
<dbReference type="GO" id="GO:0032580">
    <property type="term" value="C:Golgi cisterna membrane"/>
    <property type="evidence" value="ECO:0007669"/>
    <property type="project" value="UniProtKB-SubCell"/>
</dbReference>
<dbReference type="PANTHER" id="PTHR43078:SF6">
    <property type="entry name" value="UDP-GLUCURONIC ACID DECARBOXYLASE 1"/>
    <property type="match status" value="1"/>
</dbReference>
<comment type="pathway">
    <text evidence="3">Nucleotide-sugar biosynthesis; UDP-alpha-D-xylose biosynthesis; UDP-alpha-D-xylose from UDP-alpha-D-glucuronate: step 1/1.</text>
</comment>
<dbReference type="Pfam" id="PF16363">
    <property type="entry name" value="GDP_Man_Dehyd"/>
    <property type="match status" value="1"/>
</dbReference>
<dbReference type="UniPathway" id="UPA00796">
    <property type="reaction ID" value="UER00771"/>
</dbReference>
<proteinExistence type="inferred from homology"/>
<feature type="domain" description="NAD(P)-binding" evidence="14">
    <location>
        <begin position="5"/>
        <end position="98"/>
    </location>
</feature>
<keyword evidence="7" id="KW-0210">Decarboxylase</keyword>
<keyword evidence="10" id="KW-0520">NAD</keyword>
<dbReference type="EC" id="4.1.1.35" evidence="5"/>
<comment type="similarity">
    <text evidence="4">Belongs to the NAD(P)-dependent epimerase/dehydratase family. UDP-glucuronic acid decarboxylase subfamily.</text>
</comment>
<evidence type="ECO:0000256" key="8">
    <source>
        <dbReference type="ARBA" id="ARBA00022968"/>
    </source>
</evidence>
<evidence type="ECO:0000313" key="15">
    <source>
        <dbReference type="EMBL" id="GAI44109.1"/>
    </source>
</evidence>
<evidence type="ECO:0000256" key="11">
    <source>
        <dbReference type="ARBA" id="ARBA00023034"/>
    </source>
</evidence>